<protein>
    <submittedName>
        <fullName evidence="5">Transcriptional regulator</fullName>
    </submittedName>
</protein>
<dbReference type="Gene3D" id="1.10.10.2840">
    <property type="entry name" value="PucR C-terminal helix-turn-helix domain"/>
    <property type="match status" value="1"/>
</dbReference>
<sequence>MITKKLAEEIVEQTMVRLNRNLNVMDTNGMILASGEAERVDRIHEGAAHVAKTREPLWITDGNSTEWHGTKPGVNMPIHYKDRLVGIIGITGNPGELKDIATLVQLTTEMMVHQSMITSEVEWKRKIKELVFEELIGGGSLSSFVIDRLSLLEFEMKEPYLTLLVQTKNLPTSPQRLIEVMEEQFDRNTALIGYSQLNELFIVLSDVKPSVLEMKINKIHNLFQADSAVKIGVGLLADELEGITHSYETAKLAINYGPAHQHLHFYDDIELLALLKSSSSLTKERFAPRILTGLSNQLIETLTVFFDHNQAIGETADALSIHRHTLTYRLRKVKELTSLDPTRFQDAILFYIALSLRET</sequence>
<keyword evidence="6" id="KW-1185">Reference proteome</keyword>
<evidence type="ECO:0000259" key="3">
    <source>
        <dbReference type="Pfam" id="PF13556"/>
    </source>
</evidence>
<dbReference type="InterPro" id="IPR025736">
    <property type="entry name" value="PucR_C-HTH_dom"/>
</dbReference>
<evidence type="ECO:0000256" key="1">
    <source>
        <dbReference type="ARBA" id="ARBA00006754"/>
    </source>
</evidence>
<dbReference type="InterPro" id="IPR051448">
    <property type="entry name" value="CdaR-like_regulators"/>
</dbReference>
<organism evidence="5 6">
    <name type="scientific">Sporosarcina luteola</name>
    <dbReference type="NCBI Taxonomy" id="582850"/>
    <lineage>
        <taxon>Bacteria</taxon>
        <taxon>Bacillati</taxon>
        <taxon>Bacillota</taxon>
        <taxon>Bacilli</taxon>
        <taxon>Bacillales</taxon>
        <taxon>Caryophanaceae</taxon>
        <taxon>Sporosarcina</taxon>
    </lineage>
</organism>
<dbReference type="RefSeq" id="WP_147056813.1">
    <property type="nucleotide sequence ID" value="NZ_BJYL01000017.1"/>
</dbReference>
<evidence type="ECO:0000259" key="2">
    <source>
        <dbReference type="Pfam" id="PF05651"/>
    </source>
</evidence>
<dbReference type="Pfam" id="PF13556">
    <property type="entry name" value="HTH_30"/>
    <property type="match status" value="1"/>
</dbReference>
<feature type="domain" description="Putative sugar diacid recognition" evidence="2">
    <location>
        <begin position="2"/>
        <end position="134"/>
    </location>
</feature>
<evidence type="ECO:0000313" key="6">
    <source>
        <dbReference type="Proteomes" id="UP000321901"/>
    </source>
</evidence>
<dbReference type="PANTHER" id="PTHR33744">
    <property type="entry name" value="CARBOHYDRATE DIACID REGULATOR"/>
    <property type="match status" value="1"/>
</dbReference>
<comment type="similarity">
    <text evidence="1">Belongs to the CdaR family.</text>
</comment>
<dbReference type="InterPro" id="IPR041522">
    <property type="entry name" value="CdaR_GGDEF"/>
</dbReference>
<feature type="domain" description="PucR C-terminal helix-turn-helix" evidence="3">
    <location>
        <begin position="298"/>
        <end position="355"/>
    </location>
</feature>
<dbReference type="OrthoDB" id="9792148at2"/>
<feature type="domain" description="CdaR GGDEF-like" evidence="4">
    <location>
        <begin position="143"/>
        <end position="255"/>
    </location>
</feature>
<reference evidence="5 6" key="1">
    <citation type="submission" date="2019-07" db="EMBL/GenBank/DDBJ databases">
        <title>Whole genome shotgun sequence of Sporosarcina luteola NBRC 105378.</title>
        <authorList>
            <person name="Hosoyama A."/>
            <person name="Uohara A."/>
            <person name="Ohji S."/>
            <person name="Ichikawa N."/>
        </authorList>
    </citation>
    <scope>NUCLEOTIDE SEQUENCE [LARGE SCALE GENOMIC DNA]</scope>
    <source>
        <strain evidence="5 6">NBRC 105378</strain>
    </source>
</reference>
<evidence type="ECO:0000313" key="5">
    <source>
        <dbReference type="EMBL" id="GEN83169.1"/>
    </source>
</evidence>
<accession>A0A511Z6V1</accession>
<dbReference type="InterPro" id="IPR042070">
    <property type="entry name" value="PucR_C-HTH_sf"/>
</dbReference>
<dbReference type="PANTHER" id="PTHR33744:SF15">
    <property type="entry name" value="CARBOHYDRATE DIACID REGULATOR"/>
    <property type="match status" value="1"/>
</dbReference>
<dbReference type="Pfam" id="PF05651">
    <property type="entry name" value="Diacid_rec"/>
    <property type="match status" value="1"/>
</dbReference>
<proteinExistence type="inferred from homology"/>
<evidence type="ECO:0000259" key="4">
    <source>
        <dbReference type="Pfam" id="PF17853"/>
    </source>
</evidence>
<dbReference type="Pfam" id="PF17853">
    <property type="entry name" value="GGDEF_2"/>
    <property type="match status" value="1"/>
</dbReference>
<dbReference type="Proteomes" id="UP000321901">
    <property type="component" value="Unassembled WGS sequence"/>
</dbReference>
<name>A0A511Z6V1_9BACL</name>
<dbReference type="InterPro" id="IPR008599">
    <property type="entry name" value="Diacid_rec"/>
</dbReference>
<gene>
    <name evidence="5" type="primary">cdaR_1</name>
    <name evidence="5" type="ORF">SLU01_14810</name>
</gene>
<comment type="caution">
    <text evidence="5">The sequence shown here is derived from an EMBL/GenBank/DDBJ whole genome shotgun (WGS) entry which is preliminary data.</text>
</comment>
<dbReference type="EMBL" id="BJYL01000017">
    <property type="protein sequence ID" value="GEN83169.1"/>
    <property type="molecule type" value="Genomic_DNA"/>
</dbReference>
<dbReference type="AlphaFoldDB" id="A0A511Z6V1"/>